<keyword evidence="2" id="KW-1185">Reference proteome</keyword>
<evidence type="ECO:0000313" key="1">
    <source>
        <dbReference type="Ensembl" id="ENSOMEP00000023436.1"/>
    </source>
</evidence>
<protein>
    <submittedName>
        <fullName evidence="1">Uncharacterized protein</fullName>
    </submittedName>
</protein>
<dbReference type="AlphaFoldDB" id="A0A3B3D0R0"/>
<proteinExistence type="predicted"/>
<evidence type="ECO:0000313" key="2">
    <source>
        <dbReference type="Proteomes" id="UP000261560"/>
    </source>
</evidence>
<dbReference type="PaxDb" id="30732-ENSOMEP00000023436"/>
<name>A0A3B3D0R0_ORYME</name>
<reference evidence="1" key="2">
    <citation type="submission" date="2025-09" db="UniProtKB">
        <authorList>
            <consortium name="Ensembl"/>
        </authorList>
    </citation>
    <scope>IDENTIFICATION</scope>
</reference>
<organism evidence="1 2">
    <name type="scientific">Oryzias melastigma</name>
    <name type="common">Marine medaka</name>
    <dbReference type="NCBI Taxonomy" id="30732"/>
    <lineage>
        <taxon>Eukaryota</taxon>
        <taxon>Metazoa</taxon>
        <taxon>Chordata</taxon>
        <taxon>Craniata</taxon>
        <taxon>Vertebrata</taxon>
        <taxon>Euteleostomi</taxon>
        <taxon>Actinopterygii</taxon>
        <taxon>Neopterygii</taxon>
        <taxon>Teleostei</taxon>
        <taxon>Neoteleostei</taxon>
        <taxon>Acanthomorphata</taxon>
        <taxon>Ovalentaria</taxon>
        <taxon>Atherinomorphae</taxon>
        <taxon>Beloniformes</taxon>
        <taxon>Adrianichthyidae</taxon>
        <taxon>Oryziinae</taxon>
        <taxon>Oryzias</taxon>
    </lineage>
</organism>
<accession>A0A3B3D0R0</accession>
<reference evidence="1" key="1">
    <citation type="submission" date="2025-08" db="UniProtKB">
        <authorList>
            <consortium name="Ensembl"/>
        </authorList>
    </citation>
    <scope>IDENTIFICATION</scope>
</reference>
<sequence>MRVGAGGKQSEWRTKHKIRPGRDQISDAVSLFSLPRALVPSHSRSSSTPREWSGLISPTSRSALWVWRGTGCDWGPALMEELCSIVT</sequence>
<dbReference type="Proteomes" id="UP000261560">
    <property type="component" value="Unplaced"/>
</dbReference>
<dbReference type="Ensembl" id="ENSOMET00000012227.1">
    <property type="protein sequence ID" value="ENSOMEP00000023436.1"/>
    <property type="gene ID" value="ENSOMEG00000003550.1"/>
</dbReference>